<proteinExistence type="predicted"/>
<dbReference type="AlphaFoldDB" id="A0AB36FMG6"/>
<sequence length="65" mass="6996">MAALGVVLTLESMLLPLCSFVVEVASATGFASEPEAMLGETNKTLKIPASIEDKIFKRVRLVVLF</sequence>
<evidence type="ECO:0000313" key="2">
    <source>
        <dbReference type="Proteomes" id="UP000095392"/>
    </source>
</evidence>
<protein>
    <submittedName>
        <fullName evidence="1">Uncharacterized protein</fullName>
    </submittedName>
</protein>
<dbReference type="Proteomes" id="UP000095392">
    <property type="component" value="Unassembled WGS sequence"/>
</dbReference>
<evidence type="ECO:0000313" key="1">
    <source>
        <dbReference type="EMBL" id="OES26344.1"/>
    </source>
</evidence>
<gene>
    <name evidence="1" type="ORF">BFV95_4144</name>
</gene>
<comment type="caution">
    <text evidence="1">The sequence shown here is derived from an EMBL/GenBank/DDBJ whole genome shotgun (WGS) entry which is preliminary data.</text>
</comment>
<accession>A0AB36FMG6</accession>
<keyword evidence="2" id="KW-1185">Reference proteome</keyword>
<reference evidence="1 2" key="1">
    <citation type="submission" date="2016-09" db="EMBL/GenBank/DDBJ databases">
        <title>Draft Genome Sequence of four Alteromonas macleodii strains isolated from copper coupons and grown long-term at elevated copper levels.</title>
        <authorList>
            <person name="Cusick K."/>
            <person name="Dale J."/>
            <person name="Little B."/>
            <person name="Biffinger J."/>
        </authorList>
    </citation>
    <scope>NUCLEOTIDE SEQUENCE [LARGE SCALE GENOMIC DNA]</scope>
    <source>
        <strain evidence="1 2">KCP01</strain>
    </source>
</reference>
<organism evidence="1 2">
    <name type="scientific">Alteromonas macleodii</name>
    <name type="common">Pseudoalteromonas macleodii</name>
    <dbReference type="NCBI Taxonomy" id="28108"/>
    <lineage>
        <taxon>Bacteria</taxon>
        <taxon>Pseudomonadati</taxon>
        <taxon>Pseudomonadota</taxon>
        <taxon>Gammaproteobacteria</taxon>
        <taxon>Alteromonadales</taxon>
        <taxon>Alteromonadaceae</taxon>
        <taxon>Alteromonas/Salinimonas group</taxon>
        <taxon>Alteromonas</taxon>
    </lineage>
</organism>
<dbReference type="EMBL" id="MIPY01000035">
    <property type="protein sequence ID" value="OES26344.1"/>
    <property type="molecule type" value="Genomic_DNA"/>
</dbReference>
<name>A0AB36FMG6_ALTMA</name>